<feature type="non-terminal residue" evidence="3">
    <location>
        <position position="67"/>
    </location>
</feature>
<comment type="caution">
    <text evidence="3">The sequence shown here is derived from an EMBL/GenBank/DDBJ whole genome shotgun (WGS) entry which is preliminary data.</text>
</comment>
<dbReference type="EMBL" id="AAGMBW010000076">
    <property type="protein sequence ID" value="EBP5432804.1"/>
    <property type="molecule type" value="Genomic_DNA"/>
</dbReference>
<evidence type="ECO:0000256" key="2">
    <source>
        <dbReference type="SAM" id="MobiDB-lite"/>
    </source>
</evidence>
<evidence type="ECO:0000313" key="3">
    <source>
        <dbReference type="EMBL" id="EBP5432804.1"/>
    </source>
</evidence>
<name>A0A5U3LPG3_SALER</name>
<feature type="coiled-coil region" evidence="1">
    <location>
        <begin position="3"/>
        <end position="37"/>
    </location>
</feature>
<reference evidence="3" key="1">
    <citation type="submission" date="2018-07" db="EMBL/GenBank/DDBJ databases">
        <authorList>
            <consortium name="GenomeTrakr network: Whole genome sequencing for foodborne pathogen traceback"/>
        </authorList>
    </citation>
    <scope>NUCLEOTIDE SEQUENCE</scope>
    <source>
        <strain evidence="3">CFSAN031105</strain>
    </source>
</reference>
<sequence>MSISTTMSNINRIQKDIASLQKQLSDEQRKEAQLSGKINQIKRSVTKSTSLSTLNSKMSEISRHKND</sequence>
<organism evidence="3">
    <name type="scientific">Salmonella enterica</name>
    <name type="common">Salmonella choleraesuis</name>
    <dbReference type="NCBI Taxonomy" id="28901"/>
    <lineage>
        <taxon>Bacteria</taxon>
        <taxon>Pseudomonadati</taxon>
        <taxon>Pseudomonadota</taxon>
        <taxon>Gammaproteobacteria</taxon>
        <taxon>Enterobacterales</taxon>
        <taxon>Enterobacteriaceae</taxon>
        <taxon>Salmonella</taxon>
    </lineage>
</organism>
<evidence type="ECO:0000256" key="1">
    <source>
        <dbReference type="SAM" id="Coils"/>
    </source>
</evidence>
<keyword evidence="1" id="KW-0175">Coiled coil</keyword>
<gene>
    <name evidence="3" type="ORF">YH77_23040</name>
</gene>
<accession>A0A5U3LPG3</accession>
<protein>
    <submittedName>
        <fullName evidence="3">Molecular chaperone Tir</fullName>
    </submittedName>
</protein>
<dbReference type="AlphaFoldDB" id="A0A5U3LPG3"/>
<proteinExistence type="predicted"/>
<feature type="region of interest" description="Disordered" evidence="2">
    <location>
        <begin position="45"/>
        <end position="67"/>
    </location>
</feature>
<feature type="compositionally biased region" description="Low complexity" evidence="2">
    <location>
        <begin position="45"/>
        <end position="59"/>
    </location>
</feature>